<accession>A0A9K3KSQ6</accession>
<sequence length="388" mass="43888">MVKIPLAVSTMVFFGHVARISSLMTKIVLNHLVHKRQNFPRSLSSISPLSGSRKNARNREKALTDSCKTTSSKSDLSWETFDFSHSPKWDSRFGGEGYHSTNNDVIHIPSSENSDLLKLYEREKQADEDMKAEFERRHRLWQDLDPLLIERATDVLIPFVQKKRRDRIQSVLKARTRQTRFLFENPANPSNVWACLRTLDSFGIQYVDVVLQSGQYQGKAALSQKRGMRVAMGSAKWLTINNHLNTEAALQSIKQEGYHIITTDVNPKSKDIRNMDWDAPGKPICIVMGNEERGISQQVQDMSDESFYLPMVGFAESFNLSVATAITCAHLSASSDGNIKGPLRPGDLSQREYDTLLLRGYLNSVNHKTTKALFKKEGLVFPPDLNLS</sequence>
<dbReference type="PANTHER" id="PTHR43453">
    <property type="entry name" value="RRNA METHYLASE-LIKE"/>
    <property type="match status" value="1"/>
</dbReference>
<evidence type="ECO:0000259" key="7">
    <source>
        <dbReference type="Pfam" id="PF00588"/>
    </source>
</evidence>
<organism evidence="8 9">
    <name type="scientific">Nitzschia inconspicua</name>
    <dbReference type="NCBI Taxonomy" id="303405"/>
    <lineage>
        <taxon>Eukaryota</taxon>
        <taxon>Sar</taxon>
        <taxon>Stramenopiles</taxon>
        <taxon>Ochrophyta</taxon>
        <taxon>Bacillariophyta</taxon>
        <taxon>Bacillariophyceae</taxon>
        <taxon>Bacillariophycidae</taxon>
        <taxon>Bacillariales</taxon>
        <taxon>Bacillariaceae</taxon>
        <taxon>Nitzschia</taxon>
    </lineage>
</organism>
<dbReference type="PANTHER" id="PTHR43453:SF1">
    <property type="entry name" value="TRNA_RRNA METHYLTRANSFERASE SPOU TYPE DOMAIN-CONTAINING PROTEIN"/>
    <property type="match status" value="1"/>
</dbReference>
<comment type="caution">
    <text evidence="8">The sequence shown here is derived from an EMBL/GenBank/DDBJ whole genome shotgun (WGS) entry which is preliminary data.</text>
</comment>
<feature type="region of interest" description="Disordered" evidence="6">
    <location>
        <begin position="44"/>
        <end position="66"/>
    </location>
</feature>
<dbReference type="GO" id="GO:0008173">
    <property type="term" value="F:RNA methyltransferase activity"/>
    <property type="evidence" value="ECO:0007669"/>
    <property type="project" value="InterPro"/>
</dbReference>
<feature type="domain" description="tRNA/rRNA methyltransferase SpoU type" evidence="7">
    <location>
        <begin position="181"/>
        <end position="328"/>
    </location>
</feature>
<keyword evidence="5" id="KW-0694">RNA-binding</keyword>
<dbReference type="GO" id="GO:0003723">
    <property type="term" value="F:RNA binding"/>
    <property type="evidence" value="ECO:0007669"/>
    <property type="project" value="UniProtKB-KW"/>
</dbReference>
<keyword evidence="3" id="KW-0949">S-adenosyl-L-methionine</keyword>
<name>A0A9K3KSQ6_9STRA</name>
<dbReference type="Proteomes" id="UP000693970">
    <property type="component" value="Unassembled WGS sequence"/>
</dbReference>
<keyword evidence="2" id="KW-0808">Transferase</keyword>
<evidence type="ECO:0000256" key="2">
    <source>
        <dbReference type="ARBA" id="ARBA00022679"/>
    </source>
</evidence>
<evidence type="ECO:0000256" key="4">
    <source>
        <dbReference type="ARBA" id="ARBA00022694"/>
    </source>
</evidence>
<keyword evidence="4" id="KW-0819">tRNA processing</keyword>
<keyword evidence="9" id="KW-1185">Reference proteome</keyword>
<dbReference type="CDD" id="cd18092">
    <property type="entry name" value="SpoU-like_TrmH"/>
    <property type="match status" value="1"/>
</dbReference>
<evidence type="ECO:0000313" key="9">
    <source>
        <dbReference type="Proteomes" id="UP000693970"/>
    </source>
</evidence>
<keyword evidence="1 8" id="KW-0489">Methyltransferase</keyword>
<reference evidence="8" key="1">
    <citation type="journal article" date="2021" name="Sci. Rep.">
        <title>Diploid genomic architecture of Nitzschia inconspicua, an elite biomass production diatom.</title>
        <authorList>
            <person name="Oliver A."/>
            <person name="Podell S."/>
            <person name="Pinowska A."/>
            <person name="Traller J.C."/>
            <person name="Smith S.R."/>
            <person name="McClure R."/>
            <person name="Beliaev A."/>
            <person name="Bohutskyi P."/>
            <person name="Hill E.A."/>
            <person name="Rabines A."/>
            <person name="Zheng H."/>
            <person name="Allen L.Z."/>
            <person name="Kuo A."/>
            <person name="Grigoriev I.V."/>
            <person name="Allen A.E."/>
            <person name="Hazlebeck D."/>
            <person name="Allen E.E."/>
        </authorList>
    </citation>
    <scope>NUCLEOTIDE SEQUENCE</scope>
    <source>
        <strain evidence="8">Hildebrandi</strain>
    </source>
</reference>
<dbReference type="InterPro" id="IPR001537">
    <property type="entry name" value="SpoU_MeTrfase"/>
</dbReference>
<protein>
    <submittedName>
        <fullName evidence="8">SpoU rRNA methylase family protein</fullName>
    </submittedName>
</protein>
<evidence type="ECO:0000256" key="1">
    <source>
        <dbReference type="ARBA" id="ARBA00022603"/>
    </source>
</evidence>
<evidence type="ECO:0000313" key="8">
    <source>
        <dbReference type="EMBL" id="KAG7349324.1"/>
    </source>
</evidence>
<feature type="compositionally biased region" description="Low complexity" evidence="6">
    <location>
        <begin position="44"/>
        <end position="53"/>
    </location>
</feature>
<dbReference type="GO" id="GO:0002938">
    <property type="term" value="P:tRNA guanine ribose methylation"/>
    <property type="evidence" value="ECO:0007669"/>
    <property type="project" value="TreeGrafter"/>
</dbReference>
<reference evidence="8" key="2">
    <citation type="submission" date="2021-04" db="EMBL/GenBank/DDBJ databases">
        <authorList>
            <person name="Podell S."/>
        </authorList>
    </citation>
    <scope>NUCLEOTIDE SEQUENCE</scope>
    <source>
        <strain evidence="8">Hildebrandi</strain>
    </source>
</reference>
<dbReference type="Pfam" id="PF00588">
    <property type="entry name" value="SpoU_methylase"/>
    <property type="match status" value="1"/>
</dbReference>
<proteinExistence type="predicted"/>
<dbReference type="OrthoDB" id="241340at2759"/>
<evidence type="ECO:0000256" key="6">
    <source>
        <dbReference type="SAM" id="MobiDB-lite"/>
    </source>
</evidence>
<gene>
    <name evidence="8" type="ORF">IV203_011921</name>
</gene>
<dbReference type="InterPro" id="IPR033671">
    <property type="entry name" value="TrmH"/>
</dbReference>
<evidence type="ECO:0000256" key="5">
    <source>
        <dbReference type="ARBA" id="ARBA00022884"/>
    </source>
</evidence>
<evidence type="ECO:0000256" key="3">
    <source>
        <dbReference type="ARBA" id="ARBA00022691"/>
    </source>
</evidence>
<dbReference type="AlphaFoldDB" id="A0A9K3KSQ6"/>
<dbReference type="EMBL" id="JAGRRH010000019">
    <property type="protein sequence ID" value="KAG7349324.1"/>
    <property type="molecule type" value="Genomic_DNA"/>
</dbReference>